<feature type="domain" description="Pyosin/cloacin translocation" evidence="5">
    <location>
        <begin position="64"/>
        <end position="338"/>
    </location>
</feature>
<accession>A0A4R4JQ85</accession>
<dbReference type="GO" id="GO:0043022">
    <property type="term" value="F:ribosome binding"/>
    <property type="evidence" value="ECO:0007669"/>
    <property type="project" value="InterPro"/>
</dbReference>
<dbReference type="GO" id="GO:0016788">
    <property type="term" value="F:hydrolase activity, acting on ester bonds"/>
    <property type="evidence" value="ECO:0007669"/>
    <property type="project" value="InterPro"/>
</dbReference>
<dbReference type="PRINTS" id="PR01295">
    <property type="entry name" value="CLOACIN"/>
</dbReference>
<evidence type="ECO:0008006" key="9">
    <source>
        <dbReference type="Google" id="ProtNLM"/>
    </source>
</evidence>
<dbReference type="SUPFAM" id="SSF69369">
    <property type="entry name" value="Cloacin translocation domain"/>
    <property type="match status" value="1"/>
</dbReference>
<dbReference type="GO" id="GO:0005727">
    <property type="term" value="C:extrachromosomal circular DNA"/>
    <property type="evidence" value="ECO:0007669"/>
    <property type="project" value="InterPro"/>
</dbReference>
<protein>
    <recommendedName>
        <fullName evidence="9">Colicin</fullName>
    </recommendedName>
</protein>
<evidence type="ECO:0000256" key="1">
    <source>
        <dbReference type="ARBA" id="ARBA00022529"/>
    </source>
</evidence>
<organism evidence="7 8">
    <name type="scientific">Photorhabdus khanii subsp. guanajuatensis</name>
    <dbReference type="NCBI Taxonomy" id="2100166"/>
    <lineage>
        <taxon>Bacteria</taxon>
        <taxon>Pseudomonadati</taxon>
        <taxon>Pseudomonadota</taxon>
        <taxon>Gammaproteobacteria</taxon>
        <taxon>Enterobacterales</taxon>
        <taxon>Morganellaceae</taxon>
        <taxon>Photorhabdus</taxon>
    </lineage>
</organism>
<dbReference type="EMBL" id="PUJY01000020">
    <property type="protein sequence ID" value="TDB55831.1"/>
    <property type="molecule type" value="Genomic_DNA"/>
</dbReference>
<feature type="compositionally biased region" description="Basic and acidic residues" evidence="4">
    <location>
        <begin position="488"/>
        <end position="523"/>
    </location>
</feature>
<dbReference type="Gene3D" id="1.10.287.620">
    <property type="entry name" value="Helix Hairpins"/>
    <property type="match status" value="1"/>
</dbReference>
<feature type="compositionally biased region" description="Basic and acidic residues" evidence="4">
    <location>
        <begin position="530"/>
        <end position="542"/>
    </location>
</feature>
<evidence type="ECO:0000259" key="5">
    <source>
        <dbReference type="Pfam" id="PF03515"/>
    </source>
</evidence>
<dbReference type="InterPro" id="IPR016128">
    <property type="entry name" value="Pyosin/cloacin_T_dom"/>
</dbReference>
<dbReference type="Gene3D" id="3.10.380.10">
    <property type="entry name" value="Colicin E3-like ribonuclease domain"/>
    <property type="match status" value="1"/>
</dbReference>
<evidence type="ECO:0000259" key="6">
    <source>
        <dbReference type="Pfam" id="PF09000"/>
    </source>
</evidence>
<sequence>MLSAYTVILCAFYLMKEENAMSEGDRKGHDRDMQTIGSVDSKGGDGEVLANHDTMTVTSDRKSDRGWGGGSGNSGDHERIDRTGKNEGVNLSLFPEAQASAAIGAQPMNISVIDGLWGFTLLRKQIASAVSSTLTRLGSVALDAAPYVGRFAGVAVGAMWPSDLKIPEDEKFKAERQRMIIQAIQASQVTKTPVSQLATMSSVVTDIQVQDVIERDKQTLAIVRTPAKTVSVPVVKAVKTKRQNVFTAKVVPNMPSVHIRISDPSRRKIFGRREVTPIADVPIKPYTPAPVKNTVDAIVHFPVGSNAEPVYVSVTTVLSSAEAKKQAAEAKQQQEKWEKAHPVEAAERRLYEAEQVFKPLDKIYQEKLKILNQVKNTPEGKALADPVKNPLVFIKDIEIDGKKLKVEIKTDNKKGLDILLKEGVKAYMLAMTRSDFEKLQSIKDPKEAPLQTSAAFLKAIYYERFGRRLLDAWKKINPAQNEFNIAMENRKKAEQAKSEAEKNRDKVKEENRKERKGVKEAGHDYYPAPKTEEIKGLGELKRGPQKTPKQNGGGKRKRWIGEKGRRIYEWDSQHGELEGYRVSDGQHIGVFDHKTGKQLAAADPKRSIKKFL</sequence>
<reference evidence="7 8" key="1">
    <citation type="journal article" date="2019" name="Int. J. Syst. Evol. Microbiol.">
        <title>Photorhabdus khanii subsp. guanajuatensis subsp. nov., isolated from Heterorhabditis atacamensis, and Photorhabdus luminescens subsp. mexicana subsp. nov., isolated from Heterorhabditis mexicana entomopathogenic nematodes.</title>
        <authorList>
            <person name="Machado R.A.R."/>
            <person name="Bruno P."/>
            <person name="Arce C.C.M."/>
            <person name="Liechti N."/>
            <person name="Kohler A."/>
            <person name="Bernal J."/>
            <person name="Bruggmann R."/>
            <person name="Turlings T.C.J."/>
        </authorList>
    </citation>
    <scope>NUCLEOTIDE SEQUENCE [LARGE SCALE GENOMIC DNA]</scope>
    <source>
        <strain evidence="7 8">MEX20-17</strain>
    </source>
</reference>
<proteinExistence type="predicted"/>
<keyword evidence="3" id="KW-0078">Bacteriocin</keyword>
<dbReference type="AlphaFoldDB" id="A0A4R4JQ85"/>
<dbReference type="GO" id="GO:0031640">
    <property type="term" value="P:killing of cells of another organism"/>
    <property type="evidence" value="ECO:0007669"/>
    <property type="project" value="UniProtKB-KW"/>
</dbReference>
<dbReference type="GO" id="GO:0042742">
    <property type="term" value="P:defense response to bacterium"/>
    <property type="evidence" value="ECO:0007669"/>
    <property type="project" value="UniProtKB-KW"/>
</dbReference>
<dbReference type="InterPro" id="IPR036302">
    <property type="entry name" value="Pyosin/cloacin_T_dom_sf"/>
</dbReference>
<evidence type="ECO:0000313" key="7">
    <source>
        <dbReference type="EMBL" id="TDB55831.1"/>
    </source>
</evidence>
<feature type="domain" description="Colicin E3-like ribonuclease" evidence="6">
    <location>
        <begin position="527"/>
        <end position="609"/>
    </location>
</feature>
<keyword evidence="1" id="KW-0929">Antimicrobial</keyword>
<comment type="caution">
    <text evidence="7">The sequence shown here is derived from an EMBL/GenBank/DDBJ whole genome shotgun (WGS) entry which is preliminary data.</text>
</comment>
<dbReference type="InterPro" id="IPR024575">
    <property type="entry name" value="Cloacin_colicin"/>
</dbReference>
<dbReference type="Pfam" id="PF09000">
    <property type="entry name" value="Cytotoxic"/>
    <property type="match status" value="1"/>
</dbReference>
<dbReference type="Proteomes" id="UP000295598">
    <property type="component" value="Unassembled WGS sequence"/>
</dbReference>
<evidence type="ECO:0000256" key="3">
    <source>
        <dbReference type="ARBA" id="ARBA00023048"/>
    </source>
</evidence>
<dbReference type="Pfam" id="PF03515">
    <property type="entry name" value="Cloacin"/>
    <property type="match status" value="1"/>
</dbReference>
<dbReference type="SUPFAM" id="SSF63840">
    <property type="entry name" value="Ribonuclease domain of colicin E3"/>
    <property type="match status" value="1"/>
</dbReference>
<keyword evidence="2" id="KW-0044">Antibiotic</keyword>
<name>A0A4R4JQ85_9GAMM</name>
<evidence type="ECO:0000313" key="8">
    <source>
        <dbReference type="Proteomes" id="UP000295598"/>
    </source>
</evidence>
<feature type="region of interest" description="Disordered" evidence="4">
    <location>
        <begin position="488"/>
        <end position="560"/>
    </location>
</feature>
<feature type="region of interest" description="Disordered" evidence="4">
    <location>
        <begin position="56"/>
        <end position="82"/>
    </location>
</feature>
<gene>
    <name evidence="7" type="ORF">C5467_12990</name>
</gene>
<dbReference type="InterPro" id="IPR009105">
    <property type="entry name" value="Colicin_E3_ribonuclease"/>
</dbReference>
<evidence type="ECO:0000256" key="2">
    <source>
        <dbReference type="ARBA" id="ARBA00023022"/>
    </source>
</evidence>
<evidence type="ECO:0000256" key="4">
    <source>
        <dbReference type="SAM" id="MobiDB-lite"/>
    </source>
</evidence>
<dbReference type="GO" id="GO:0003723">
    <property type="term" value="F:RNA binding"/>
    <property type="evidence" value="ECO:0007669"/>
    <property type="project" value="InterPro"/>
</dbReference>
<dbReference type="InterPro" id="IPR036725">
    <property type="entry name" value="ColE3_ribonuclease_sf"/>
</dbReference>